<dbReference type="GO" id="GO:0004497">
    <property type="term" value="F:monooxygenase activity"/>
    <property type="evidence" value="ECO:0007669"/>
    <property type="project" value="UniProtKB-KW"/>
</dbReference>
<keyword evidence="11 12" id="KW-0472">Membrane</keyword>
<dbReference type="GO" id="GO:0016705">
    <property type="term" value="F:oxidoreductase activity, acting on paired donors, with incorporation or reduction of molecular oxygen"/>
    <property type="evidence" value="ECO:0007669"/>
    <property type="project" value="InterPro"/>
</dbReference>
<comment type="similarity">
    <text evidence="3">Belongs to the cytochrome P450 family.</text>
</comment>
<keyword evidence="8" id="KW-0560">Oxidoreductase</keyword>
<comment type="caution">
    <text evidence="13">The sequence shown here is derived from an EMBL/GenBank/DDBJ whole genome shotgun (WGS) entry which is preliminary data.</text>
</comment>
<evidence type="ECO:0000256" key="2">
    <source>
        <dbReference type="ARBA" id="ARBA00004167"/>
    </source>
</evidence>
<dbReference type="InterPro" id="IPR050364">
    <property type="entry name" value="Cytochrome_P450_fung"/>
</dbReference>
<keyword evidence="10" id="KW-0503">Monooxygenase</keyword>
<dbReference type="SUPFAM" id="SSF48264">
    <property type="entry name" value="Cytochrome P450"/>
    <property type="match status" value="1"/>
</dbReference>
<dbReference type="GO" id="GO:0005506">
    <property type="term" value="F:iron ion binding"/>
    <property type="evidence" value="ECO:0007669"/>
    <property type="project" value="InterPro"/>
</dbReference>
<keyword evidence="7 12" id="KW-1133">Transmembrane helix</keyword>
<gene>
    <name evidence="13" type="ORF">JR316_012354</name>
</gene>
<evidence type="ECO:0000313" key="13">
    <source>
        <dbReference type="EMBL" id="KAG5162966.1"/>
    </source>
</evidence>
<evidence type="ECO:0000256" key="5">
    <source>
        <dbReference type="ARBA" id="ARBA00022692"/>
    </source>
</evidence>
<evidence type="ECO:0000256" key="7">
    <source>
        <dbReference type="ARBA" id="ARBA00022989"/>
    </source>
</evidence>
<evidence type="ECO:0000256" key="1">
    <source>
        <dbReference type="ARBA" id="ARBA00001971"/>
    </source>
</evidence>
<organism evidence="13">
    <name type="scientific">Psilocybe cubensis</name>
    <name type="common">Psychedelic mushroom</name>
    <name type="synonym">Stropharia cubensis</name>
    <dbReference type="NCBI Taxonomy" id="181762"/>
    <lineage>
        <taxon>Eukaryota</taxon>
        <taxon>Fungi</taxon>
        <taxon>Dikarya</taxon>
        <taxon>Basidiomycota</taxon>
        <taxon>Agaricomycotina</taxon>
        <taxon>Agaricomycetes</taxon>
        <taxon>Agaricomycetidae</taxon>
        <taxon>Agaricales</taxon>
        <taxon>Agaricineae</taxon>
        <taxon>Strophariaceae</taxon>
        <taxon>Psilocybe</taxon>
    </lineage>
</organism>
<sequence>MAQTFGVPTLAIVGCVAWLVIKLIRIGQRDKTLPPGPPTVPLLGNIHLLPTKYSFVKFTEWAREYGGIISVRTMLA</sequence>
<keyword evidence="5 12" id="KW-0812">Transmembrane</keyword>
<evidence type="ECO:0000256" key="9">
    <source>
        <dbReference type="ARBA" id="ARBA00023004"/>
    </source>
</evidence>
<evidence type="ECO:0000256" key="10">
    <source>
        <dbReference type="ARBA" id="ARBA00023033"/>
    </source>
</evidence>
<evidence type="ECO:0000256" key="8">
    <source>
        <dbReference type="ARBA" id="ARBA00023002"/>
    </source>
</evidence>
<keyword evidence="4" id="KW-0349">Heme</keyword>
<dbReference type="AlphaFoldDB" id="A0A8H8CEV0"/>
<dbReference type="PANTHER" id="PTHR46300">
    <property type="entry name" value="P450, PUTATIVE (EUROFUNG)-RELATED-RELATED"/>
    <property type="match status" value="1"/>
</dbReference>
<evidence type="ECO:0000256" key="4">
    <source>
        <dbReference type="ARBA" id="ARBA00022617"/>
    </source>
</evidence>
<dbReference type="Gene3D" id="1.10.630.10">
    <property type="entry name" value="Cytochrome P450"/>
    <property type="match status" value="1"/>
</dbReference>
<dbReference type="GO" id="GO:0016020">
    <property type="term" value="C:membrane"/>
    <property type="evidence" value="ECO:0007669"/>
    <property type="project" value="UniProtKB-SubCell"/>
</dbReference>
<name>A0A8H8CEV0_PSICU</name>
<keyword evidence="6" id="KW-0479">Metal-binding</keyword>
<evidence type="ECO:0000256" key="3">
    <source>
        <dbReference type="ARBA" id="ARBA00010617"/>
    </source>
</evidence>
<protein>
    <submittedName>
        <fullName evidence="13">Uncharacterized protein</fullName>
    </submittedName>
</protein>
<reference evidence="13" key="1">
    <citation type="submission" date="2021-02" db="EMBL/GenBank/DDBJ databases">
        <title>Psilocybe cubensis genome.</title>
        <authorList>
            <person name="Mckernan K.J."/>
            <person name="Crawford S."/>
            <person name="Trippe A."/>
            <person name="Kane L.T."/>
            <person name="Mclaughlin S."/>
        </authorList>
    </citation>
    <scope>NUCLEOTIDE SEQUENCE [LARGE SCALE GENOMIC DNA]</scope>
    <source>
        <strain evidence="13">MGC-MH-2018</strain>
    </source>
</reference>
<dbReference type="OrthoDB" id="1103324at2759"/>
<accession>A0A8H8CEV0</accession>
<evidence type="ECO:0000256" key="6">
    <source>
        <dbReference type="ARBA" id="ARBA00022723"/>
    </source>
</evidence>
<comment type="cofactor">
    <cofactor evidence="1">
        <name>heme</name>
        <dbReference type="ChEBI" id="CHEBI:30413"/>
    </cofactor>
</comment>
<evidence type="ECO:0000256" key="11">
    <source>
        <dbReference type="ARBA" id="ARBA00023136"/>
    </source>
</evidence>
<keyword evidence="9" id="KW-0408">Iron</keyword>
<feature type="transmembrane region" description="Helical" evidence="12">
    <location>
        <begin position="6"/>
        <end position="24"/>
    </location>
</feature>
<evidence type="ECO:0000256" key="12">
    <source>
        <dbReference type="SAM" id="Phobius"/>
    </source>
</evidence>
<proteinExistence type="inferred from homology"/>
<dbReference type="PANTHER" id="PTHR46300:SF2">
    <property type="entry name" value="CYTOCHROME P450 MONOOXYGENASE ALNH-RELATED"/>
    <property type="match status" value="1"/>
</dbReference>
<dbReference type="EMBL" id="JAFIQS010000017">
    <property type="protein sequence ID" value="KAG5162966.1"/>
    <property type="molecule type" value="Genomic_DNA"/>
</dbReference>
<dbReference type="GO" id="GO:0020037">
    <property type="term" value="F:heme binding"/>
    <property type="evidence" value="ECO:0007669"/>
    <property type="project" value="InterPro"/>
</dbReference>
<comment type="subcellular location">
    <subcellularLocation>
        <location evidence="2">Membrane</location>
        <topology evidence="2">Single-pass membrane protein</topology>
    </subcellularLocation>
</comment>
<dbReference type="InterPro" id="IPR036396">
    <property type="entry name" value="Cyt_P450_sf"/>
</dbReference>